<evidence type="ECO:0000313" key="2">
    <source>
        <dbReference type="Proteomes" id="UP001186974"/>
    </source>
</evidence>
<reference evidence="1" key="1">
    <citation type="submission" date="2024-09" db="EMBL/GenBank/DDBJ databases">
        <title>Black Yeasts Isolated from many extreme environments.</title>
        <authorList>
            <person name="Coleine C."/>
            <person name="Stajich J.E."/>
            <person name="Selbmann L."/>
        </authorList>
    </citation>
    <scope>NUCLEOTIDE SEQUENCE</scope>
    <source>
        <strain evidence="1">CCFEE 5737</strain>
    </source>
</reference>
<name>A0ACC3DWB3_9PEZI</name>
<keyword evidence="2" id="KW-1185">Reference proteome</keyword>
<evidence type="ECO:0000313" key="1">
    <source>
        <dbReference type="EMBL" id="KAK3081094.1"/>
    </source>
</evidence>
<gene>
    <name evidence="1" type="ORF">LTS18_010335</name>
</gene>
<protein>
    <submittedName>
        <fullName evidence="1">Uncharacterized protein</fullName>
    </submittedName>
</protein>
<dbReference type="EMBL" id="JAWDJW010000288">
    <property type="protein sequence ID" value="KAK3081094.1"/>
    <property type="molecule type" value="Genomic_DNA"/>
</dbReference>
<comment type="caution">
    <text evidence="1">The sequence shown here is derived from an EMBL/GenBank/DDBJ whole genome shotgun (WGS) entry which is preliminary data.</text>
</comment>
<organism evidence="1 2">
    <name type="scientific">Coniosporium uncinatum</name>
    <dbReference type="NCBI Taxonomy" id="93489"/>
    <lineage>
        <taxon>Eukaryota</taxon>
        <taxon>Fungi</taxon>
        <taxon>Dikarya</taxon>
        <taxon>Ascomycota</taxon>
        <taxon>Pezizomycotina</taxon>
        <taxon>Dothideomycetes</taxon>
        <taxon>Dothideomycetes incertae sedis</taxon>
        <taxon>Coniosporium</taxon>
    </lineage>
</organism>
<sequence length="135" mass="16181">MISSSKQYARNFATVCLNPASAREKRVIEEGKRRVRRDRLEAAAQRQKLKRLEREGIKKRKRQDRKDRRRWEQRIEEVDNRLEYEHGMHAEMNGKLEADLVVYKLVLRNHPDGEQMVKVVKEIEKESAERSRGRN</sequence>
<accession>A0ACC3DWB3</accession>
<proteinExistence type="predicted"/>
<dbReference type="Proteomes" id="UP001186974">
    <property type="component" value="Unassembled WGS sequence"/>
</dbReference>